<protein>
    <recommendedName>
        <fullName evidence="1">Class II aldolase/adducin N-terminal domain-containing protein</fullName>
    </recommendedName>
</protein>
<dbReference type="KEGG" id="pgu:PGUG_03917"/>
<gene>
    <name evidence="2" type="ORF">PGUG_03917</name>
</gene>
<dbReference type="PANTHER" id="PTHR10672:SF25">
    <property type="entry name" value="MEIOTICALLY UP-REGULATED GENE 14 PROTEIN"/>
    <property type="match status" value="1"/>
</dbReference>
<feature type="domain" description="Class II aldolase/adducin N-terminal" evidence="1">
    <location>
        <begin position="58"/>
        <end position="240"/>
    </location>
</feature>
<dbReference type="Pfam" id="PF00596">
    <property type="entry name" value="Aldolase_II"/>
    <property type="match status" value="1"/>
</dbReference>
<dbReference type="GeneID" id="5126444"/>
<dbReference type="Gene3D" id="3.40.225.10">
    <property type="entry name" value="Class II aldolase/adducin N-terminal domain"/>
    <property type="match status" value="1"/>
</dbReference>
<dbReference type="Proteomes" id="UP000001997">
    <property type="component" value="Unassembled WGS sequence"/>
</dbReference>
<dbReference type="GO" id="GO:0051015">
    <property type="term" value="F:actin filament binding"/>
    <property type="evidence" value="ECO:0007669"/>
    <property type="project" value="TreeGrafter"/>
</dbReference>
<evidence type="ECO:0000313" key="3">
    <source>
        <dbReference type="Proteomes" id="UP000001997"/>
    </source>
</evidence>
<dbReference type="FunFam" id="3.40.225.10:FF:000009">
    <property type="entry name" value="Class II aldolase/adducin N-terminal"/>
    <property type="match status" value="1"/>
</dbReference>
<reference evidence="2 3" key="1">
    <citation type="journal article" date="2009" name="Nature">
        <title>Evolution of pathogenicity and sexual reproduction in eight Candida genomes.</title>
        <authorList>
            <person name="Butler G."/>
            <person name="Rasmussen M.D."/>
            <person name="Lin M.F."/>
            <person name="Santos M.A."/>
            <person name="Sakthikumar S."/>
            <person name="Munro C.A."/>
            <person name="Rheinbay E."/>
            <person name="Grabherr M."/>
            <person name="Forche A."/>
            <person name="Reedy J.L."/>
            <person name="Agrafioti I."/>
            <person name="Arnaud M.B."/>
            <person name="Bates S."/>
            <person name="Brown A.J."/>
            <person name="Brunke S."/>
            <person name="Costanzo M.C."/>
            <person name="Fitzpatrick D.A."/>
            <person name="de Groot P.W."/>
            <person name="Harris D."/>
            <person name="Hoyer L.L."/>
            <person name="Hube B."/>
            <person name="Klis F.M."/>
            <person name="Kodira C."/>
            <person name="Lennard N."/>
            <person name="Logue M.E."/>
            <person name="Martin R."/>
            <person name="Neiman A.M."/>
            <person name="Nikolaou E."/>
            <person name="Quail M.A."/>
            <person name="Quinn J."/>
            <person name="Santos M.C."/>
            <person name="Schmitzberger F.F."/>
            <person name="Sherlock G."/>
            <person name="Shah P."/>
            <person name="Silverstein K.A."/>
            <person name="Skrzypek M.S."/>
            <person name="Soll D."/>
            <person name="Staggs R."/>
            <person name="Stansfield I."/>
            <person name="Stumpf M.P."/>
            <person name="Sudbery P.E."/>
            <person name="Srikantha T."/>
            <person name="Zeng Q."/>
            <person name="Berman J."/>
            <person name="Berriman M."/>
            <person name="Heitman J."/>
            <person name="Gow N.A."/>
            <person name="Lorenz M.C."/>
            <person name="Birren B.W."/>
            <person name="Kellis M."/>
            <person name="Cuomo C.A."/>
        </authorList>
    </citation>
    <scope>NUCLEOTIDE SEQUENCE [LARGE SCALE GENOMIC DNA]</scope>
    <source>
        <strain evidence="3">ATCC 6260 / CBS 566 / DSM 6381 / JCM 1539 / NBRC 10279 / NRRL Y-324</strain>
    </source>
</reference>
<name>A5DKW6_PICGU</name>
<evidence type="ECO:0000313" key="2">
    <source>
        <dbReference type="EMBL" id="EDK39819.1"/>
    </source>
</evidence>
<dbReference type="AlphaFoldDB" id="A5DKW6"/>
<dbReference type="eggNOG" id="KOG3699">
    <property type="taxonomic scope" value="Eukaryota"/>
</dbReference>
<dbReference type="SUPFAM" id="SSF53639">
    <property type="entry name" value="AraD/HMP-PK domain-like"/>
    <property type="match status" value="1"/>
</dbReference>
<dbReference type="OMA" id="NPWGLWW"/>
<dbReference type="RefSeq" id="XP_001484536.1">
    <property type="nucleotide sequence ID" value="XM_001484486.1"/>
</dbReference>
<dbReference type="SMART" id="SM01007">
    <property type="entry name" value="Aldolase_II"/>
    <property type="match status" value="1"/>
</dbReference>
<dbReference type="EMBL" id="CH408158">
    <property type="protein sequence ID" value="EDK39819.1"/>
    <property type="molecule type" value="Genomic_DNA"/>
</dbReference>
<dbReference type="GO" id="GO:0005856">
    <property type="term" value="C:cytoskeleton"/>
    <property type="evidence" value="ECO:0007669"/>
    <property type="project" value="TreeGrafter"/>
</dbReference>
<dbReference type="PANTHER" id="PTHR10672">
    <property type="entry name" value="ADDUCIN"/>
    <property type="match status" value="1"/>
</dbReference>
<organism evidence="2 3">
    <name type="scientific">Meyerozyma guilliermondii (strain ATCC 6260 / CBS 566 / DSM 6381 / JCM 1539 / NBRC 10279 / NRRL Y-324)</name>
    <name type="common">Yeast</name>
    <name type="synonym">Candida guilliermondii</name>
    <dbReference type="NCBI Taxonomy" id="294746"/>
    <lineage>
        <taxon>Eukaryota</taxon>
        <taxon>Fungi</taxon>
        <taxon>Dikarya</taxon>
        <taxon>Ascomycota</taxon>
        <taxon>Saccharomycotina</taxon>
        <taxon>Pichiomycetes</taxon>
        <taxon>Debaryomycetaceae</taxon>
        <taxon>Meyerozyma</taxon>
    </lineage>
</organism>
<dbReference type="NCBIfam" id="NF004855">
    <property type="entry name" value="PRK06208.1"/>
    <property type="match status" value="1"/>
</dbReference>
<proteinExistence type="predicted"/>
<dbReference type="OrthoDB" id="3238794at2759"/>
<evidence type="ECO:0000259" key="1">
    <source>
        <dbReference type="SMART" id="SM01007"/>
    </source>
</evidence>
<dbReference type="STRING" id="294746.A5DKW6"/>
<dbReference type="VEuPathDB" id="FungiDB:PGUG_03917"/>
<sequence>MSATTTLEVSKSTAVPMSTTTGSAVAARGSHNIALGKAHPYQLPTFEDKLKERQWMLNHMAGAFRVFSRKGYGEGTAGHISVRDPVDPTTFWINPLGMHFGLIRASDLVHVDEHGNILDGGAQTAINAAGFAIHSALHKANPDVNAACHTHSVYGKAYSAFGKPLEMINQDVCSFYKSHAVYEDFGGVAVEAEEGRAIAHAIGTGKGAILANHGLITVGKTVDEAAYLFTLMEKSCQTQLLVDAADKGNKKIIGDKEAAYTELINGDHETLYTEFQPDYEMELRLSNNEFVLDPSKPL</sequence>
<accession>A5DKW6</accession>
<dbReference type="InterPro" id="IPR051017">
    <property type="entry name" value="Aldolase-II_Adducin_sf"/>
</dbReference>
<dbReference type="HOGENOM" id="CLU_006033_1_2_1"/>
<keyword evidence="3" id="KW-1185">Reference proteome</keyword>
<dbReference type="InParanoid" id="A5DKW6"/>
<dbReference type="InterPro" id="IPR036409">
    <property type="entry name" value="Aldolase_II/adducin_N_sf"/>
</dbReference>
<dbReference type="InterPro" id="IPR001303">
    <property type="entry name" value="Aldolase_II/adducin_N"/>
</dbReference>